<dbReference type="GO" id="GO:0006857">
    <property type="term" value="P:oligopeptide transport"/>
    <property type="evidence" value="ECO:0007669"/>
    <property type="project" value="InterPro"/>
</dbReference>
<evidence type="ECO:0000256" key="3">
    <source>
        <dbReference type="ARBA" id="ARBA00022448"/>
    </source>
</evidence>
<feature type="domain" description="Major facilitator superfamily (MFS) profile" evidence="10">
    <location>
        <begin position="1"/>
        <end position="482"/>
    </location>
</feature>
<feature type="transmembrane region" description="Helical" evidence="9">
    <location>
        <begin position="332"/>
        <end position="349"/>
    </location>
</feature>
<dbReference type="EMBL" id="QEEZ01000025">
    <property type="protein sequence ID" value="PWC00915.1"/>
    <property type="molecule type" value="Genomic_DNA"/>
</dbReference>
<dbReference type="AlphaFoldDB" id="A0A2U1T4M0"/>
<feature type="transmembrane region" description="Helical" evidence="9">
    <location>
        <begin position="388"/>
        <end position="407"/>
    </location>
</feature>
<gene>
    <name evidence="11" type="ORF">DF222_10230</name>
</gene>
<feature type="transmembrane region" description="Helical" evidence="9">
    <location>
        <begin position="181"/>
        <end position="202"/>
    </location>
</feature>
<protein>
    <submittedName>
        <fullName evidence="11">MFS transporter</fullName>
    </submittedName>
</protein>
<comment type="subcellular location">
    <subcellularLocation>
        <location evidence="1">Cell membrane</location>
        <topology evidence="1">Multi-pass membrane protein</topology>
    </subcellularLocation>
    <subcellularLocation>
        <location evidence="8">Membrane</location>
        <topology evidence="8">Multi-pass membrane protein</topology>
    </subcellularLocation>
</comment>
<keyword evidence="5 8" id="KW-0812">Transmembrane</keyword>
<dbReference type="PROSITE" id="PS50850">
    <property type="entry name" value="MFS"/>
    <property type="match status" value="1"/>
</dbReference>
<dbReference type="Pfam" id="PF00854">
    <property type="entry name" value="PTR2"/>
    <property type="match status" value="1"/>
</dbReference>
<dbReference type="InterPro" id="IPR036259">
    <property type="entry name" value="MFS_trans_sf"/>
</dbReference>
<comment type="similarity">
    <text evidence="2 8">Belongs to the major facilitator superfamily. Proton-dependent oligopeptide transporter (POT/PTR) (TC 2.A.17) family.</text>
</comment>
<dbReference type="Proteomes" id="UP000244989">
    <property type="component" value="Unassembled WGS sequence"/>
</dbReference>
<evidence type="ECO:0000256" key="1">
    <source>
        <dbReference type="ARBA" id="ARBA00004651"/>
    </source>
</evidence>
<feature type="transmembrane region" description="Helical" evidence="9">
    <location>
        <begin position="251"/>
        <end position="272"/>
    </location>
</feature>
<organism evidence="11 12">
    <name type="scientific">Corynebacterium yudongzhengii</name>
    <dbReference type="NCBI Taxonomy" id="2080740"/>
    <lineage>
        <taxon>Bacteria</taxon>
        <taxon>Bacillati</taxon>
        <taxon>Actinomycetota</taxon>
        <taxon>Actinomycetes</taxon>
        <taxon>Mycobacteriales</taxon>
        <taxon>Corynebacteriaceae</taxon>
        <taxon>Corynebacterium</taxon>
    </lineage>
</organism>
<dbReference type="InterPro" id="IPR000109">
    <property type="entry name" value="POT_fam"/>
</dbReference>
<accession>A0A2U1T4M0</accession>
<comment type="caution">
    <text evidence="11">The sequence shown here is derived from an EMBL/GenBank/DDBJ whole genome shotgun (WGS) entry which is preliminary data.</text>
</comment>
<dbReference type="InterPro" id="IPR050171">
    <property type="entry name" value="MFS_Transporters"/>
</dbReference>
<evidence type="ECO:0000256" key="4">
    <source>
        <dbReference type="ARBA" id="ARBA00022475"/>
    </source>
</evidence>
<dbReference type="CDD" id="cd17346">
    <property type="entry name" value="MFS_DtpA_like"/>
    <property type="match status" value="1"/>
</dbReference>
<keyword evidence="12" id="KW-1185">Reference proteome</keyword>
<dbReference type="InterPro" id="IPR020846">
    <property type="entry name" value="MFS_dom"/>
</dbReference>
<dbReference type="InterPro" id="IPR005279">
    <property type="entry name" value="Dipep/tripep_permease"/>
</dbReference>
<reference evidence="12" key="1">
    <citation type="submission" date="2018-04" db="EMBL/GenBank/DDBJ databases">
        <authorList>
            <person name="Liu S."/>
            <person name="Wang Z."/>
            <person name="Li J."/>
        </authorList>
    </citation>
    <scope>NUCLEOTIDE SEQUENCE [LARGE SCALE GENOMIC DNA]</scope>
    <source>
        <strain evidence="12">2189</strain>
    </source>
</reference>
<name>A0A2U1T4M0_9CORY</name>
<dbReference type="NCBIfam" id="TIGR00924">
    <property type="entry name" value="yjdL_sub1_fam"/>
    <property type="match status" value="1"/>
</dbReference>
<dbReference type="Gene3D" id="1.20.1250.20">
    <property type="entry name" value="MFS general substrate transporter like domains"/>
    <property type="match status" value="1"/>
</dbReference>
<evidence type="ECO:0000256" key="9">
    <source>
        <dbReference type="SAM" id="Phobius"/>
    </source>
</evidence>
<feature type="transmembrane region" description="Helical" evidence="9">
    <location>
        <begin position="94"/>
        <end position="115"/>
    </location>
</feature>
<feature type="transmembrane region" description="Helical" evidence="9">
    <location>
        <begin position="460"/>
        <end position="482"/>
    </location>
</feature>
<evidence type="ECO:0000256" key="8">
    <source>
        <dbReference type="RuleBase" id="RU003755"/>
    </source>
</evidence>
<dbReference type="PROSITE" id="PS01023">
    <property type="entry name" value="PTR2_2"/>
    <property type="match status" value="1"/>
</dbReference>
<evidence type="ECO:0000256" key="2">
    <source>
        <dbReference type="ARBA" id="ARBA00005982"/>
    </source>
</evidence>
<dbReference type="KEGG" id="cyz:C3B44_00345"/>
<feature type="transmembrane region" description="Helical" evidence="9">
    <location>
        <begin position="361"/>
        <end position="382"/>
    </location>
</feature>
<evidence type="ECO:0000256" key="6">
    <source>
        <dbReference type="ARBA" id="ARBA00022989"/>
    </source>
</evidence>
<feature type="transmembrane region" description="Helical" evidence="9">
    <location>
        <begin position="284"/>
        <end position="312"/>
    </location>
</feature>
<feature type="transmembrane region" description="Helical" evidence="9">
    <location>
        <begin position="223"/>
        <end position="245"/>
    </location>
</feature>
<sequence length="490" mass="53118">MRSPTRAATWWNGFRQPQAVAGCGNPVRQARGCLPGRRDDYRRHDLAEEIVRHALGMNEATALSIVGAYGGFVYMTTLVASLVADRLLGSERTLFYSAILVMLGHVLLAVIPGFLGLALGLVFVGLGSGGVKTCAQVVLGDLYSKEDTRRDAGFSLFYLAVNIGSFFGPLVTNFLGFRYNFHIGFGAAAVGMAIGLIQYALMRKSTIGEHGREVPNPLPRSRYLPWALVAVAITVVAVVLITTGIVPLASLSTVIALIALVMVIVLLWQMFSSPLTSPKEKSRLIGYIPMLLVSVGFFAIFQSQFTVLAVYADQRLDRNFLFWELDPGQVTSFNPVFIILFSTLFALMWSKLGPKQPSSPVKFGIGAITIGVSLFFFLPYATSGENGTPIWVVIWILFLFTMGELMVSPVGNSLATKVAPEAFSSRTMAMWLLTLSMGTALSGSLGSLYDPSDPSAERTFFTVVGIAAIVLGIAIIAIKGWVLRKFVDVR</sequence>
<evidence type="ECO:0000313" key="12">
    <source>
        <dbReference type="Proteomes" id="UP000244989"/>
    </source>
</evidence>
<dbReference type="GO" id="GO:0005886">
    <property type="term" value="C:plasma membrane"/>
    <property type="evidence" value="ECO:0007669"/>
    <property type="project" value="UniProtKB-SubCell"/>
</dbReference>
<dbReference type="InterPro" id="IPR018456">
    <property type="entry name" value="PTR2_symporter_CS"/>
</dbReference>
<keyword evidence="7 9" id="KW-0472">Membrane</keyword>
<keyword evidence="3 8" id="KW-0813">Transport</keyword>
<evidence type="ECO:0000256" key="7">
    <source>
        <dbReference type="ARBA" id="ARBA00023136"/>
    </source>
</evidence>
<dbReference type="SUPFAM" id="SSF103473">
    <property type="entry name" value="MFS general substrate transporter"/>
    <property type="match status" value="1"/>
</dbReference>
<feature type="transmembrane region" description="Helical" evidence="9">
    <location>
        <begin position="428"/>
        <end position="448"/>
    </location>
</feature>
<keyword evidence="6 9" id="KW-1133">Transmembrane helix</keyword>
<dbReference type="GO" id="GO:1904680">
    <property type="term" value="F:peptide transmembrane transporter activity"/>
    <property type="evidence" value="ECO:0007669"/>
    <property type="project" value="InterPro"/>
</dbReference>
<dbReference type="PANTHER" id="PTHR23517:SF15">
    <property type="entry name" value="PROTON-DEPENDENT OLIGOPEPTIDE FAMILY TRANSPORT PROTEIN"/>
    <property type="match status" value="1"/>
</dbReference>
<evidence type="ECO:0000256" key="5">
    <source>
        <dbReference type="ARBA" id="ARBA00022692"/>
    </source>
</evidence>
<feature type="transmembrane region" description="Helical" evidence="9">
    <location>
        <begin position="62"/>
        <end position="82"/>
    </location>
</feature>
<dbReference type="PANTHER" id="PTHR23517">
    <property type="entry name" value="RESISTANCE PROTEIN MDTM, PUTATIVE-RELATED-RELATED"/>
    <property type="match status" value="1"/>
</dbReference>
<evidence type="ECO:0000259" key="10">
    <source>
        <dbReference type="PROSITE" id="PS50850"/>
    </source>
</evidence>
<evidence type="ECO:0000313" key="11">
    <source>
        <dbReference type="EMBL" id="PWC00915.1"/>
    </source>
</evidence>
<proteinExistence type="inferred from homology"/>
<keyword evidence="4" id="KW-1003">Cell membrane</keyword>
<feature type="transmembrane region" description="Helical" evidence="9">
    <location>
        <begin position="155"/>
        <end position="175"/>
    </location>
</feature>
<dbReference type="OrthoDB" id="9772725at2"/>